<organism evidence="10 11">
    <name type="scientific">Syntrophaceticus schinkii</name>
    <dbReference type="NCBI Taxonomy" id="499207"/>
    <lineage>
        <taxon>Bacteria</taxon>
        <taxon>Bacillati</taxon>
        <taxon>Bacillota</taxon>
        <taxon>Clostridia</taxon>
        <taxon>Thermoanaerobacterales</taxon>
        <taxon>Thermoanaerobacterales Family III. Incertae Sedis</taxon>
        <taxon>Syntrophaceticus</taxon>
    </lineage>
</organism>
<comment type="similarity">
    <text evidence="3">Belongs to the PstS family.</text>
</comment>
<evidence type="ECO:0000259" key="9">
    <source>
        <dbReference type="Pfam" id="PF12849"/>
    </source>
</evidence>
<comment type="subunit">
    <text evidence="4">The complex is composed of two ATP-binding proteins (PstB), two transmembrane proteins (PstC and PstA) and a solute-binding protein (PstS).</text>
</comment>
<dbReference type="AlphaFoldDB" id="A0A0B7MRK4"/>
<dbReference type="PANTHER" id="PTHR30570">
    <property type="entry name" value="PERIPLASMIC PHOSPHATE BINDING COMPONENT OF PHOSPHATE ABC TRANSPORTER"/>
    <property type="match status" value="1"/>
</dbReference>
<evidence type="ECO:0000256" key="7">
    <source>
        <dbReference type="ARBA" id="ARBA00023139"/>
    </source>
</evidence>
<dbReference type="EMBL" id="CDRZ01000280">
    <property type="protein sequence ID" value="CEO90287.1"/>
    <property type="molecule type" value="Genomic_DNA"/>
</dbReference>
<comment type="function">
    <text evidence="1">Part of the ABC transporter complex PstSACB involved in phosphate import.</text>
</comment>
<feature type="domain" description="PBP" evidence="9">
    <location>
        <begin position="2"/>
        <end position="118"/>
    </location>
</feature>
<dbReference type="Gene3D" id="3.40.190.10">
    <property type="entry name" value="Periplasmic binding protein-like II"/>
    <property type="match status" value="1"/>
</dbReference>
<keyword evidence="11" id="KW-1185">Reference proteome</keyword>
<keyword evidence="7" id="KW-0564">Palmitate</keyword>
<evidence type="ECO:0000256" key="4">
    <source>
        <dbReference type="ARBA" id="ARBA00011529"/>
    </source>
</evidence>
<dbReference type="Pfam" id="PF12849">
    <property type="entry name" value="PBP_like_2"/>
    <property type="match status" value="1"/>
</dbReference>
<dbReference type="PANTHER" id="PTHR30570:SF1">
    <property type="entry name" value="PHOSPHATE-BINDING PROTEIN PSTS"/>
    <property type="match status" value="1"/>
</dbReference>
<comment type="subcellular location">
    <subcellularLocation>
        <location evidence="2">Cell membrane</location>
        <topology evidence="2">Lipid-anchor</topology>
    </subcellularLocation>
</comment>
<proteinExistence type="inferred from homology"/>
<dbReference type="InterPro" id="IPR050811">
    <property type="entry name" value="Phosphate_ABC_transporter"/>
</dbReference>
<evidence type="ECO:0000256" key="6">
    <source>
        <dbReference type="ARBA" id="ARBA00022729"/>
    </source>
</evidence>
<dbReference type="SUPFAM" id="SSF53850">
    <property type="entry name" value="Periplasmic binding protein-like II"/>
    <property type="match status" value="1"/>
</dbReference>
<dbReference type="Proteomes" id="UP000046155">
    <property type="component" value="Unassembled WGS sequence"/>
</dbReference>
<evidence type="ECO:0000313" key="11">
    <source>
        <dbReference type="Proteomes" id="UP000046155"/>
    </source>
</evidence>
<protein>
    <submittedName>
        <fullName evidence="10">Phosphate-binding protein PstS 2 (Part 2)</fullName>
    </submittedName>
</protein>
<keyword evidence="8" id="KW-0449">Lipoprotein</keyword>
<evidence type="ECO:0000256" key="2">
    <source>
        <dbReference type="ARBA" id="ARBA00004193"/>
    </source>
</evidence>
<keyword evidence="6" id="KW-0732">Signal</keyword>
<evidence type="ECO:0000256" key="8">
    <source>
        <dbReference type="ARBA" id="ARBA00023288"/>
    </source>
</evidence>
<dbReference type="GO" id="GO:0005886">
    <property type="term" value="C:plasma membrane"/>
    <property type="evidence" value="ECO:0007669"/>
    <property type="project" value="UniProtKB-SubCell"/>
</dbReference>
<keyword evidence="5" id="KW-0592">Phosphate transport</keyword>
<accession>A0A0B7MRK4</accession>
<evidence type="ECO:0000256" key="5">
    <source>
        <dbReference type="ARBA" id="ARBA00022592"/>
    </source>
</evidence>
<name>A0A0B7MRK4_9FIRM</name>
<evidence type="ECO:0000256" key="1">
    <source>
        <dbReference type="ARBA" id="ARBA00002841"/>
    </source>
</evidence>
<evidence type="ECO:0000256" key="3">
    <source>
        <dbReference type="ARBA" id="ARBA00008725"/>
    </source>
</evidence>
<keyword evidence="5" id="KW-0813">Transport</keyword>
<dbReference type="GO" id="GO:0006817">
    <property type="term" value="P:phosphate ion transport"/>
    <property type="evidence" value="ECO:0007669"/>
    <property type="project" value="UniProtKB-KW"/>
</dbReference>
<sequence length="131" mass="14108">MGGKEGVINAFTREEGSGTRGAFENLVMKDSHISSRVGVQNATGSLRTAVAADPQAIAYISLGNVNNSVNVVAVDGILPGRETIKNGSYKLARFFFYLTREEPRGMARNFIDFVLSPEGQRIVGQDFVPAV</sequence>
<dbReference type="InterPro" id="IPR024370">
    <property type="entry name" value="PBP_domain"/>
</dbReference>
<reference evidence="11" key="1">
    <citation type="submission" date="2015-01" db="EMBL/GenBank/DDBJ databases">
        <authorList>
            <person name="Manzoor Shahid"/>
            <person name="Zubair Saima"/>
        </authorList>
    </citation>
    <scope>NUCLEOTIDE SEQUENCE [LARGE SCALE GENOMIC DNA]</scope>
    <source>
        <strain evidence="11">Sp3</strain>
    </source>
</reference>
<evidence type="ECO:0000313" key="10">
    <source>
        <dbReference type="EMBL" id="CEO90287.1"/>
    </source>
</evidence>
<gene>
    <name evidence="10" type="ORF">SSCH_80008</name>
</gene>